<dbReference type="InterPro" id="IPR011162">
    <property type="entry name" value="MHC_I/II-like_Ag-recog"/>
</dbReference>
<dbReference type="InterPro" id="IPR007110">
    <property type="entry name" value="Ig-like_dom"/>
</dbReference>
<evidence type="ECO:0000256" key="4">
    <source>
        <dbReference type="SAM" id="SignalP"/>
    </source>
</evidence>
<reference evidence="7" key="1">
    <citation type="submission" date="2012-01" db="EMBL/GenBank/DDBJ databases">
        <title>The Genome Sequence of Oreochromis niloticus (Nile Tilapia).</title>
        <authorList>
            <consortium name="Broad Institute Genome Assembly Team"/>
            <consortium name="Broad Institute Sequencing Platform"/>
            <person name="Di Palma F."/>
            <person name="Johnson J."/>
            <person name="Lander E.S."/>
            <person name="Lindblad-Toh K."/>
        </authorList>
    </citation>
    <scope>NUCLEOTIDE SEQUENCE [LARGE SCALE GENOMIC DNA]</scope>
</reference>
<dbReference type="InterPro" id="IPR013783">
    <property type="entry name" value="Ig-like_fold"/>
</dbReference>
<evidence type="ECO:0000256" key="2">
    <source>
        <dbReference type="RuleBase" id="RU004439"/>
    </source>
</evidence>
<comment type="similarity">
    <text evidence="2">Belongs to the MHC class I family.</text>
</comment>
<dbReference type="Gene3D" id="2.60.40.10">
    <property type="entry name" value="Immunoglobulins"/>
    <property type="match status" value="1"/>
</dbReference>
<reference evidence="6" key="3">
    <citation type="submission" date="2025-09" db="UniProtKB">
        <authorList>
            <consortium name="Ensembl"/>
        </authorList>
    </citation>
    <scope>IDENTIFICATION</scope>
</reference>
<dbReference type="GO" id="GO:0009897">
    <property type="term" value="C:external side of plasma membrane"/>
    <property type="evidence" value="ECO:0007669"/>
    <property type="project" value="TreeGrafter"/>
</dbReference>
<dbReference type="SUPFAM" id="SSF48726">
    <property type="entry name" value="Immunoglobulin"/>
    <property type="match status" value="1"/>
</dbReference>
<keyword evidence="3" id="KW-0812">Transmembrane</keyword>
<dbReference type="PROSITE" id="PS50835">
    <property type="entry name" value="IG_LIKE"/>
    <property type="match status" value="1"/>
</dbReference>
<feature type="chain" id="PRO_5025423452" description="Ig-like domain-containing protein" evidence="4">
    <location>
        <begin position="22"/>
        <end position="246"/>
    </location>
</feature>
<accession>A0A669EAJ8</accession>
<reference evidence="6" key="2">
    <citation type="submission" date="2025-08" db="UniProtKB">
        <authorList>
            <consortium name="Ensembl"/>
        </authorList>
    </citation>
    <scope>IDENTIFICATION</scope>
</reference>
<evidence type="ECO:0000313" key="7">
    <source>
        <dbReference type="Proteomes" id="UP000005207"/>
    </source>
</evidence>
<dbReference type="AlphaFoldDB" id="A0A669EAJ8"/>
<dbReference type="InterPro" id="IPR037055">
    <property type="entry name" value="MHC_I-like_Ag-recog_sf"/>
</dbReference>
<dbReference type="InterPro" id="IPR011161">
    <property type="entry name" value="MHC_I-like_Ag-recog"/>
</dbReference>
<dbReference type="Pfam" id="PF07654">
    <property type="entry name" value="C1-set"/>
    <property type="match status" value="1"/>
</dbReference>
<dbReference type="SMART" id="SM00407">
    <property type="entry name" value="IGc1"/>
    <property type="match status" value="1"/>
</dbReference>
<organism evidence="6 7">
    <name type="scientific">Oreochromis niloticus</name>
    <name type="common">Nile tilapia</name>
    <name type="synonym">Tilapia nilotica</name>
    <dbReference type="NCBI Taxonomy" id="8128"/>
    <lineage>
        <taxon>Eukaryota</taxon>
        <taxon>Metazoa</taxon>
        <taxon>Chordata</taxon>
        <taxon>Craniata</taxon>
        <taxon>Vertebrata</taxon>
        <taxon>Euteleostomi</taxon>
        <taxon>Actinopterygii</taxon>
        <taxon>Neopterygii</taxon>
        <taxon>Teleostei</taxon>
        <taxon>Neoteleostei</taxon>
        <taxon>Acanthomorphata</taxon>
        <taxon>Ovalentaria</taxon>
        <taxon>Cichlomorphae</taxon>
        <taxon>Cichliformes</taxon>
        <taxon>Cichlidae</taxon>
        <taxon>African cichlids</taxon>
        <taxon>Pseudocrenilabrinae</taxon>
        <taxon>Oreochromini</taxon>
        <taxon>Oreochromis</taxon>
    </lineage>
</organism>
<dbReference type="GO" id="GO:0005615">
    <property type="term" value="C:extracellular space"/>
    <property type="evidence" value="ECO:0007669"/>
    <property type="project" value="TreeGrafter"/>
</dbReference>
<evidence type="ECO:0000256" key="3">
    <source>
        <dbReference type="SAM" id="Phobius"/>
    </source>
</evidence>
<evidence type="ECO:0000313" key="6">
    <source>
        <dbReference type="Ensembl" id="ENSONIP00000070075.1"/>
    </source>
</evidence>
<dbReference type="Ensembl" id="ENSONIT00000081765.1">
    <property type="protein sequence ID" value="ENSONIP00000070075.1"/>
    <property type="gene ID" value="ENSONIG00000035655.1"/>
</dbReference>
<dbReference type="Pfam" id="PF00129">
    <property type="entry name" value="MHC_I"/>
    <property type="match status" value="1"/>
</dbReference>
<keyword evidence="3" id="KW-0472">Membrane</keyword>
<dbReference type="Gene3D" id="3.30.500.10">
    <property type="entry name" value="MHC class I-like antigen recognition-like"/>
    <property type="match status" value="1"/>
</dbReference>
<protein>
    <recommendedName>
        <fullName evidence="5">Ig-like domain-containing protein</fullName>
    </recommendedName>
</protein>
<keyword evidence="3" id="KW-1133">Transmembrane helix</keyword>
<dbReference type="SUPFAM" id="SSF54452">
    <property type="entry name" value="MHC antigen-recognition domain"/>
    <property type="match status" value="1"/>
</dbReference>
<dbReference type="InterPro" id="IPR050208">
    <property type="entry name" value="MHC_class-I_related"/>
</dbReference>
<dbReference type="GeneTree" id="ENSGT01120000271828"/>
<evidence type="ECO:0000256" key="1">
    <source>
        <dbReference type="ARBA" id="ARBA00023180"/>
    </source>
</evidence>
<sequence length="246" mass="28709">ISYFLFGFSLSFTFFLSGVHTFQRMSGCEWDDETGEVNGFNQFGYDGEDFIAFDLKTRTWIPTKPQAVIFKQQWDNNREALNRERNNLIMIFLPSFYLLQKTPSSPVTCHATGFNPDKVNMVWRKDGVEIHEGVNKGEILPNNDWTFQISVDLEMSSVRPEDWERYACVFQFSGVNQDIVTKLDKAVIWTNKGKMDFIWIYSFISFSYVAIFMFVALTACRLCFHNHKHTVICFNCIFKKTKLHGN</sequence>
<dbReference type="InterPro" id="IPR001039">
    <property type="entry name" value="MHC_I_a_a1/a2"/>
</dbReference>
<feature type="signal peptide" evidence="4">
    <location>
        <begin position="1"/>
        <end position="21"/>
    </location>
</feature>
<name>A0A669EAJ8_ORENI</name>
<keyword evidence="4" id="KW-0732">Signal</keyword>
<dbReference type="InterPro" id="IPR003597">
    <property type="entry name" value="Ig_C1-set"/>
</dbReference>
<dbReference type="Proteomes" id="UP000005207">
    <property type="component" value="Linkage group LG22"/>
</dbReference>
<dbReference type="OMA" id="DMAYINT"/>
<dbReference type="PANTHER" id="PTHR16675">
    <property type="entry name" value="MHC CLASS I-RELATED"/>
    <property type="match status" value="1"/>
</dbReference>
<evidence type="ECO:0000259" key="5">
    <source>
        <dbReference type="PROSITE" id="PS50835"/>
    </source>
</evidence>
<dbReference type="GO" id="GO:0006955">
    <property type="term" value="P:immune response"/>
    <property type="evidence" value="ECO:0007669"/>
    <property type="project" value="TreeGrafter"/>
</dbReference>
<feature type="domain" description="Ig-like" evidence="5">
    <location>
        <begin position="94"/>
        <end position="181"/>
    </location>
</feature>
<dbReference type="PANTHER" id="PTHR16675:SF237">
    <property type="entry name" value="MHC CLASS I ANTIGEN TRANSCRIPT VARIANT 1-RELATED"/>
    <property type="match status" value="1"/>
</dbReference>
<dbReference type="PRINTS" id="PR01638">
    <property type="entry name" value="MHCCLASSI"/>
</dbReference>
<proteinExistence type="inferred from homology"/>
<keyword evidence="7" id="KW-1185">Reference proteome</keyword>
<dbReference type="InterPro" id="IPR036179">
    <property type="entry name" value="Ig-like_dom_sf"/>
</dbReference>
<feature type="transmembrane region" description="Helical" evidence="3">
    <location>
        <begin position="198"/>
        <end position="220"/>
    </location>
</feature>
<keyword evidence="1" id="KW-0325">Glycoprotein</keyword>